<evidence type="ECO:0008006" key="6">
    <source>
        <dbReference type="Google" id="ProtNLM"/>
    </source>
</evidence>
<evidence type="ECO:0000256" key="1">
    <source>
        <dbReference type="ARBA" id="ARBA00006484"/>
    </source>
</evidence>
<dbReference type="EMBL" id="CP119881">
    <property type="protein sequence ID" value="WFD36825.1"/>
    <property type="molecule type" value="Genomic_DNA"/>
</dbReference>
<gene>
    <name evidence="4" type="ORF">MCUN1_003715</name>
</gene>
<dbReference type="Pfam" id="PF00106">
    <property type="entry name" value="adh_short"/>
    <property type="match status" value="1"/>
</dbReference>
<keyword evidence="5" id="KW-1185">Reference proteome</keyword>
<protein>
    <recommendedName>
        <fullName evidence="6">NAD(P)-binding protein</fullName>
    </recommendedName>
</protein>
<dbReference type="PANTHER" id="PTHR24320">
    <property type="entry name" value="RETINOL DEHYDROGENASE"/>
    <property type="match status" value="1"/>
</dbReference>
<evidence type="ECO:0000313" key="4">
    <source>
        <dbReference type="EMBL" id="WFD36825.1"/>
    </source>
</evidence>
<dbReference type="InterPro" id="IPR002347">
    <property type="entry name" value="SDR_fam"/>
</dbReference>
<proteinExistence type="inferred from homology"/>
<evidence type="ECO:0000256" key="3">
    <source>
        <dbReference type="ARBA" id="ARBA00023002"/>
    </source>
</evidence>
<sequence>MTGAPQISSLSQHWPPKPKWPLSDIPDLSDRVIVVTGGNSGIGYETVAELMRHKAKVYLATRSKSRADAAIEQLRKLPDINGSVEFVELDLGDFRSIEAFAKNFAAREKRIDVLFNNAGVACTKPTTTAQGYEAHMGINAIGTHYLTTLLLPLLKAGGVAHPDFPTRVVFTSSYMHILAPPKGFDAEDPLAEKVSPPFGFNRMLQLYGLSKFCNILSARYFQRSYGSDNIIFTSVHPGAVRTNLANDANAVVSFIKDYVVSYVMISAKQGAYTQLYAGFSPGGLIGGAYFVPYGREAATVEQGNDIKAQDAFAKWADEEVAKHPA</sequence>
<dbReference type="GO" id="GO:0016491">
    <property type="term" value="F:oxidoreductase activity"/>
    <property type="evidence" value="ECO:0007669"/>
    <property type="project" value="UniProtKB-KW"/>
</dbReference>
<keyword evidence="2" id="KW-0521">NADP</keyword>
<dbReference type="SUPFAM" id="SSF51735">
    <property type="entry name" value="NAD(P)-binding Rossmann-fold domains"/>
    <property type="match status" value="1"/>
</dbReference>
<evidence type="ECO:0000313" key="5">
    <source>
        <dbReference type="Proteomes" id="UP001219933"/>
    </source>
</evidence>
<dbReference type="AlphaFoldDB" id="A0AAF0J877"/>
<reference evidence="4" key="1">
    <citation type="submission" date="2023-03" db="EMBL/GenBank/DDBJ databases">
        <title>Mating type loci evolution in Malassezia.</title>
        <authorList>
            <person name="Coelho M.A."/>
        </authorList>
    </citation>
    <scope>NUCLEOTIDE SEQUENCE</scope>
    <source>
        <strain evidence="4">CBS 11721</strain>
    </source>
</reference>
<dbReference type="PRINTS" id="PR00081">
    <property type="entry name" value="GDHRDH"/>
</dbReference>
<name>A0AAF0J877_9BASI</name>
<organism evidence="4 5">
    <name type="scientific">Malassezia cuniculi</name>
    <dbReference type="NCBI Taxonomy" id="948313"/>
    <lineage>
        <taxon>Eukaryota</taxon>
        <taxon>Fungi</taxon>
        <taxon>Dikarya</taxon>
        <taxon>Basidiomycota</taxon>
        <taxon>Ustilaginomycotina</taxon>
        <taxon>Malasseziomycetes</taxon>
        <taxon>Malasseziales</taxon>
        <taxon>Malasseziaceae</taxon>
        <taxon>Malassezia</taxon>
    </lineage>
</organism>
<dbReference type="Gene3D" id="3.40.50.720">
    <property type="entry name" value="NAD(P)-binding Rossmann-like Domain"/>
    <property type="match status" value="1"/>
</dbReference>
<dbReference type="PANTHER" id="PTHR24320:SF282">
    <property type="entry name" value="WW DOMAIN-CONTAINING OXIDOREDUCTASE"/>
    <property type="match status" value="1"/>
</dbReference>
<dbReference type="Proteomes" id="UP001219933">
    <property type="component" value="Chromosome 5"/>
</dbReference>
<comment type="similarity">
    <text evidence="1">Belongs to the short-chain dehydrogenases/reductases (SDR) family.</text>
</comment>
<accession>A0AAF0J877</accession>
<keyword evidence="3" id="KW-0560">Oxidoreductase</keyword>
<dbReference type="InterPro" id="IPR036291">
    <property type="entry name" value="NAD(P)-bd_dom_sf"/>
</dbReference>
<evidence type="ECO:0000256" key="2">
    <source>
        <dbReference type="ARBA" id="ARBA00022857"/>
    </source>
</evidence>